<keyword evidence="4" id="KW-1185">Reference proteome</keyword>
<dbReference type="InterPro" id="IPR045584">
    <property type="entry name" value="Pilin-like"/>
</dbReference>
<dbReference type="EMBL" id="AFWI01000154">
    <property type="protein sequence ID" value="EGU54486.1"/>
    <property type="molecule type" value="Genomic_DNA"/>
</dbReference>
<dbReference type="Proteomes" id="UP000003836">
    <property type="component" value="Unassembled WGS sequence"/>
</dbReference>
<dbReference type="AlphaFoldDB" id="F9T6T1"/>
<keyword evidence="2" id="KW-0614">Plasmid</keyword>
<accession>F9T6T1</accession>
<reference evidence="2 5" key="3">
    <citation type="submission" date="2014-08" db="EMBL/GenBank/DDBJ databases">
        <title>First Complete Genome Sequence of the Shellfish Pathogen Vibrio tubiashii.</title>
        <authorList>
            <person name="Richards G.P."/>
            <person name="Needleman D.S."/>
            <person name="Watson M.A."/>
            <person name="Bono J.L."/>
        </authorList>
    </citation>
    <scope>NUCLEOTIDE SEQUENCE [LARGE SCALE GENOMIC DNA]</scope>
    <source>
        <strain evidence="2 5">ATCC 19109</strain>
        <plasmid evidence="2">p48</plasmid>
        <plasmid evidence="5">Plasmid p48</plasmid>
    </source>
</reference>
<keyword evidence="1" id="KW-0472">Membrane</keyword>
<reference evidence="3" key="1">
    <citation type="submission" date="2011-08" db="EMBL/GenBank/DDBJ databases">
        <authorList>
            <person name="Hoffman M."/>
            <person name="Strain E.A."/>
            <person name="Brown E."/>
            <person name="Allard M.W."/>
        </authorList>
    </citation>
    <scope>NUCLEOTIDE SEQUENCE</scope>
    <source>
        <strain evidence="3">ATCC 19109</strain>
    </source>
</reference>
<keyword evidence="1" id="KW-1133">Transmembrane helix</keyword>
<geneLocation type="plasmid" evidence="2 5">
    <name>p48</name>
</geneLocation>
<dbReference type="eggNOG" id="ENOG5031NVY">
    <property type="taxonomic scope" value="Bacteria"/>
</dbReference>
<dbReference type="PROSITE" id="PS00409">
    <property type="entry name" value="PROKAR_NTER_METHYL"/>
    <property type="match status" value="1"/>
</dbReference>
<gene>
    <name evidence="2" type="ORF">IX91_25905</name>
    <name evidence="3" type="ORF">VITU9109_02892</name>
</gene>
<dbReference type="GeneID" id="23448161"/>
<evidence type="ECO:0000313" key="2">
    <source>
        <dbReference type="EMBL" id="AIW17495.1"/>
    </source>
</evidence>
<feature type="transmembrane region" description="Helical" evidence="1">
    <location>
        <begin position="12"/>
        <end position="36"/>
    </location>
</feature>
<keyword evidence="1" id="KW-0812">Transmembrane</keyword>
<evidence type="ECO:0000256" key="1">
    <source>
        <dbReference type="SAM" id="Phobius"/>
    </source>
</evidence>
<dbReference type="RefSeq" id="WP_004745310.1">
    <property type="nucleotide sequence ID" value="NZ_AFWI01000154.1"/>
</dbReference>
<proteinExistence type="predicted"/>
<evidence type="ECO:0000313" key="5">
    <source>
        <dbReference type="Proteomes" id="UP000030071"/>
    </source>
</evidence>
<dbReference type="SUPFAM" id="SSF54523">
    <property type="entry name" value="Pili subunits"/>
    <property type="match status" value="1"/>
</dbReference>
<evidence type="ECO:0000313" key="3">
    <source>
        <dbReference type="EMBL" id="EGU54486.1"/>
    </source>
</evidence>
<protein>
    <recommendedName>
        <fullName evidence="6">MSHA biogenesis protein MshA</fullName>
    </recommendedName>
</protein>
<dbReference type="PATRIC" id="fig|1051646.9.peg.5051"/>
<dbReference type="Proteomes" id="UP000030071">
    <property type="component" value="Plasmid p48"/>
</dbReference>
<organism evidence="2 5">
    <name type="scientific">Vibrio tubiashii ATCC 19109</name>
    <dbReference type="NCBI Taxonomy" id="1051646"/>
    <lineage>
        <taxon>Bacteria</taxon>
        <taxon>Pseudomonadati</taxon>
        <taxon>Pseudomonadota</taxon>
        <taxon>Gammaproteobacteria</taxon>
        <taxon>Vibrionales</taxon>
        <taxon>Vibrionaceae</taxon>
        <taxon>Vibrio</taxon>
        <taxon>Vibrio oreintalis group</taxon>
    </lineage>
</organism>
<dbReference type="HOGENOM" id="CLU_137438_0_0_6"/>
<dbReference type="EMBL" id="CP009359">
    <property type="protein sequence ID" value="AIW17495.1"/>
    <property type="molecule type" value="Genomic_DNA"/>
</dbReference>
<dbReference type="KEGG" id="vtu:IX91_25905"/>
<dbReference type="Pfam" id="PF07963">
    <property type="entry name" value="N_methyl"/>
    <property type="match status" value="1"/>
</dbReference>
<dbReference type="Gene3D" id="3.30.700.10">
    <property type="entry name" value="Glycoprotein, Type 4 Pilin"/>
    <property type="match status" value="1"/>
</dbReference>
<dbReference type="NCBIfam" id="TIGR02532">
    <property type="entry name" value="IV_pilin_GFxxxE"/>
    <property type="match status" value="1"/>
</dbReference>
<name>F9T6T1_9VIBR</name>
<dbReference type="InterPro" id="IPR012902">
    <property type="entry name" value="N_methyl_site"/>
</dbReference>
<reference evidence="3 4" key="2">
    <citation type="journal article" date="2012" name="Int. J. Syst. Evol. Microbiol.">
        <title>Vibrio caribbeanicus sp. nov., isolated from the marine sponge Scleritoderma cyanea.</title>
        <authorList>
            <person name="Hoffmann M."/>
            <person name="Monday S.R."/>
            <person name="Allard M.W."/>
            <person name="Strain E.A."/>
            <person name="Whittaker P."/>
            <person name="Naum M."/>
            <person name="McCarthy P.J."/>
            <person name="Lopez J.V."/>
            <person name="Fischer M."/>
            <person name="Brown E.W."/>
        </authorList>
    </citation>
    <scope>NUCLEOTIDE SEQUENCE [LARGE SCALE GENOMIC DNA]</scope>
    <source>
        <strain evidence="3 4">ATCC 19109</strain>
    </source>
</reference>
<evidence type="ECO:0000313" key="4">
    <source>
        <dbReference type="Proteomes" id="UP000003836"/>
    </source>
</evidence>
<sequence>MKYYQNKRKQGGFTLIEMAFVVAIIAILGAAGLYTLPQIFGDTALSNLQQEVTDVSTAAYKAKKNRPNYKNLDMKKLCDDGYLKDKYCEGTPGVGVNSFGGDVIFTPHPTNFALRNIKVTIPNDLSRINEIADTLAPQSRNKCTSASGCTTLTIAGNAITITM</sequence>
<evidence type="ECO:0008006" key="6">
    <source>
        <dbReference type="Google" id="ProtNLM"/>
    </source>
</evidence>